<proteinExistence type="predicted"/>
<organism evidence="1">
    <name type="scientific">Rhizophora mucronata</name>
    <name type="common">Asiatic mangrove</name>
    <dbReference type="NCBI Taxonomy" id="61149"/>
    <lineage>
        <taxon>Eukaryota</taxon>
        <taxon>Viridiplantae</taxon>
        <taxon>Streptophyta</taxon>
        <taxon>Embryophyta</taxon>
        <taxon>Tracheophyta</taxon>
        <taxon>Spermatophyta</taxon>
        <taxon>Magnoliopsida</taxon>
        <taxon>eudicotyledons</taxon>
        <taxon>Gunneridae</taxon>
        <taxon>Pentapetalae</taxon>
        <taxon>rosids</taxon>
        <taxon>fabids</taxon>
        <taxon>Malpighiales</taxon>
        <taxon>Rhizophoraceae</taxon>
        <taxon>Rhizophora</taxon>
    </lineage>
</organism>
<dbReference type="EMBL" id="GGEC01065147">
    <property type="protein sequence ID" value="MBX45631.1"/>
    <property type="molecule type" value="Transcribed_RNA"/>
</dbReference>
<accession>A0A2P2NTA9</accession>
<name>A0A2P2NTA9_RHIMU</name>
<reference evidence="1" key="1">
    <citation type="submission" date="2018-02" db="EMBL/GenBank/DDBJ databases">
        <title>Rhizophora mucronata_Transcriptome.</title>
        <authorList>
            <person name="Meera S.P."/>
            <person name="Sreeshan A."/>
            <person name="Augustine A."/>
        </authorList>
    </citation>
    <scope>NUCLEOTIDE SEQUENCE</scope>
    <source>
        <tissue evidence="1">Leaf</tissue>
    </source>
</reference>
<evidence type="ECO:0000313" key="1">
    <source>
        <dbReference type="EMBL" id="MBX45631.1"/>
    </source>
</evidence>
<protein>
    <submittedName>
        <fullName evidence="1">Uncharacterized protein</fullName>
    </submittedName>
</protein>
<sequence length="13" mass="1498">MWRSKGFGVVLFA</sequence>